<dbReference type="Pfam" id="PF05118">
    <property type="entry name" value="Asp_Arg_Hydrox"/>
    <property type="match status" value="1"/>
</dbReference>
<evidence type="ECO:0000259" key="6">
    <source>
        <dbReference type="PROSITE" id="PS50865"/>
    </source>
</evidence>
<evidence type="ECO:0000313" key="7">
    <source>
        <dbReference type="EMBL" id="KAL3766387.1"/>
    </source>
</evidence>
<keyword evidence="8" id="KW-1185">Reference proteome</keyword>
<evidence type="ECO:0000256" key="5">
    <source>
        <dbReference type="PROSITE-ProRule" id="PRU00134"/>
    </source>
</evidence>
<dbReference type="Proteomes" id="UP001530400">
    <property type="component" value="Unassembled WGS sequence"/>
</dbReference>
<keyword evidence="2" id="KW-0479">Metal-binding</keyword>
<dbReference type="SUPFAM" id="SSF51197">
    <property type="entry name" value="Clavaminate synthase-like"/>
    <property type="match status" value="1"/>
</dbReference>
<dbReference type="EMBL" id="JALLPJ020001386">
    <property type="protein sequence ID" value="KAL3766387.1"/>
    <property type="molecule type" value="Genomic_DNA"/>
</dbReference>
<keyword evidence="3 5" id="KW-0863">Zinc-finger</keyword>
<dbReference type="InterPro" id="IPR007803">
    <property type="entry name" value="Asp/Arg/Pro-Hydrxlase"/>
</dbReference>
<evidence type="ECO:0000256" key="1">
    <source>
        <dbReference type="ARBA" id="ARBA00007730"/>
    </source>
</evidence>
<evidence type="ECO:0000313" key="8">
    <source>
        <dbReference type="Proteomes" id="UP001530400"/>
    </source>
</evidence>
<name>A0ABD3MVV1_9STRA</name>
<keyword evidence="4" id="KW-0862">Zinc</keyword>
<dbReference type="AlphaFoldDB" id="A0ABD3MVV1"/>
<proteinExistence type="inferred from homology"/>
<sequence>MDEIGRFSLFSGWNLCSHCKSPPVVHEVEGVNDQEKHLANKLPSCSKCHSAAYHSVECQQAHWAGGHKQDCKKLQKAIKPLEELMGWFHCDNDYTSWLSMDMIAEFYADKNNELWQRGVKEWNYQNYLEAMRIFQSYLLPYKRAWCAKPDTVAHGKQSFYIKEVIGTANEALFCMSALKLAKRLLFCSYCEMDGEQVESARQRLVQCLSLLVTIRQLHGSPNDKVKITMDDAWMELALSMEEVPSDRVIARHVAKMAVTTHSCNWTNPLQRPGFVAKVTLDAIPFIPRDKHPNWCKHIESNWEHILKEYQTLAMNDSRWHDVGSGVRGTGHDDHMVVTGRRWTEYVLFGSGSIENDAPITKKLIREHLPDAVSLAEMGGGEVIFSRLEGDTHINSHCGPTNIRWTAHLGLIVPRSRSDCRIRVADQWYNWEAGKVLLFDDSFEHEVVNDTPEDRIVLLIRLWHPQLEGKNRLEAMMKAIAKKEENVVKRYHPAM</sequence>
<dbReference type="PROSITE" id="PS50865">
    <property type="entry name" value="ZF_MYND_2"/>
    <property type="match status" value="1"/>
</dbReference>
<organism evidence="7 8">
    <name type="scientific">Cyclotella atomus</name>
    <dbReference type="NCBI Taxonomy" id="382360"/>
    <lineage>
        <taxon>Eukaryota</taxon>
        <taxon>Sar</taxon>
        <taxon>Stramenopiles</taxon>
        <taxon>Ochrophyta</taxon>
        <taxon>Bacillariophyta</taxon>
        <taxon>Coscinodiscophyceae</taxon>
        <taxon>Thalassiosirophycidae</taxon>
        <taxon>Stephanodiscales</taxon>
        <taxon>Stephanodiscaceae</taxon>
        <taxon>Cyclotella</taxon>
    </lineage>
</organism>
<dbReference type="PANTHER" id="PTHR12366:SF29">
    <property type="entry name" value="ASPARTYL BETA-HYDROXYLASE, ISOFORM L"/>
    <property type="match status" value="1"/>
</dbReference>
<gene>
    <name evidence="7" type="ORF">ACHAWO_008051</name>
</gene>
<dbReference type="GO" id="GO:0008270">
    <property type="term" value="F:zinc ion binding"/>
    <property type="evidence" value="ECO:0007669"/>
    <property type="project" value="UniProtKB-KW"/>
</dbReference>
<dbReference type="Gene3D" id="2.60.120.330">
    <property type="entry name" value="B-lactam Antibiotic, Isopenicillin N Synthase, Chain"/>
    <property type="match status" value="1"/>
</dbReference>
<evidence type="ECO:0000256" key="3">
    <source>
        <dbReference type="ARBA" id="ARBA00022771"/>
    </source>
</evidence>
<dbReference type="PANTHER" id="PTHR12366">
    <property type="entry name" value="ASPARTYL/ASPARAGINYL BETA-HYDROXYLASE"/>
    <property type="match status" value="1"/>
</dbReference>
<comment type="caution">
    <text evidence="7">The sequence shown here is derived from an EMBL/GenBank/DDBJ whole genome shotgun (WGS) entry which is preliminary data.</text>
</comment>
<comment type="similarity">
    <text evidence="1">Belongs to the aspartyl/asparaginyl beta-hydroxylase family.</text>
</comment>
<dbReference type="InterPro" id="IPR002893">
    <property type="entry name" value="Znf_MYND"/>
</dbReference>
<dbReference type="SUPFAM" id="SSF144232">
    <property type="entry name" value="HIT/MYND zinc finger-like"/>
    <property type="match status" value="1"/>
</dbReference>
<accession>A0ABD3MVV1</accession>
<reference evidence="7 8" key="1">
    <citation type="submission" date="2024-10" db="EMBL/GenBank/DDBJ databases">
        <title>Updated reference genomes for cyclostephanoid diatoms.</title>
        <authorList>
            <person name="Roberts W.R."/>
            <person name="Alverson A.J."/>
        </authorList>
    </citation>
    <scope>NUCLEOTIDE SEQUENCE [LARGE SCALE GENOMIC DNA]</scope>
    <source>
        <strain evidence="7 8">AJA010-31</strain>
    </source>
</reference>
<dbReference type="Pfam" id="PF01753">
    <property type="entry name" value="zf-MYND"/>
    <property type="match status" value="1"/>
</dbReference>
<dbReference type="InterPro" id="IPR039038">
    <property type="entry name" value="ASPH"/>
</dbReference>
<protein>
    <recommendedName>
        <fullName evidence="6">MYND-type domain-containing protein</fullName>
    </recommendedName>
</protein>
<feature type="domain" description="MYND-type" evidence="6">
    <location>
        <begin position="16"/>
        <end position="71"/>
    </location>
</feature>
<evidence type="ECO:0000256" key="2">
    <source>
        <dbReference type="ARBA" id="ARBA00022723"/>
    </source>
</evidence>
<dbReference type="Gene3D" id="6.10.140.2220">
    <property type="match status" value="1"/>
</dbReference>
<dbReference type="InterPro" id="IPR027443">
    <property type="entry name" value="IPNS-like_sf"/>
</dbReference>
<evidence type="ECO:0000256" key="4">
    <source>
        <dbReference type="ARBA" id="ARBA00022833"/>
    </source>
</evidence>